<evidence type="ECO:0000256" key="1">
    <source>
        <dbReference type="ARBA" id="ARBA00004141"/>
    </source>
</evidence>
<feature type="transmembrane region" description="Helical" evidence="7">
    <location>
        <begin position="203"/>
        <end position="229"/>
    </location>
</feature>
<comment type="subcellular location">
    <subcellularLocation>
        <location evidence="1">Membrane</location>
        <topology evidence="1">Multi-pass membrane protein</topology>
    </subcellularLocation>
</comment>
<evidence type="ECO:0000313" key="10">
    <source>
        <dbReference type="WBParaSite" id="PSAMB.scaffold480size49811.g6147.t1"/>
    </source>
</evidence>
<name>A0A914WPT9_9BILA</name>
<dbReference type="Proteomes" id="UP000887566">
    <property type="component" value="Unplaced"/>
</dbReference>
<keyword evidence="9" id="KW-1185">Reference proteome</keyword>
<dbReference type="Pfam" id="PF01529">
    <property type="entry name" value="DHHC"/>
    <property type="match status" value="1"/>
</dbReference>
<dbReference type="PROSITE" id="PS50216">
    <property type="entry name" value="DHHC"/>
    <property type="match status" value="1"/>
</dbReference>
<dbReference type="AlphaFoldDB" id="A0A914WPT9"/>
<proteinExistence type="inferred from homology"/>
<keyword evidence="3 7" id="KW-0812">Transmembrane</keyword>
<comment type="similarity">
    <text evidence="7">Belongs to the DHHC palmitoyltransferase family.</text>
</comment>
<evidence type="ECO:0000256" key="4">
    <source>
        <dbReference type="ARBA" id="ARBA00022989"/>
    </source>
</evidence>
<evidence type="ECO:0000256" key="6">
    <source>
        <dbReference type="ARBA" id="ARBA00023315"/>
    </source>
</evidence>
<evidence type="ECO:0000259" key="8">
    <source>
        <dbReference type="Pfam" id="PF01529"/>
    </source>
</evidence>
<keyword evidence="4 7" id="KW-1133">Transmembrane helix</keyword>
<dbReference type="GO" id="GO:0019706">
    <property type="term" value="F:protein-cysteine S-palmitoyltransferase activity"/>
    <property type="evidence" value="ECO:0007669"/>
    <property type="project" value="UniProtKB-EC"/>
</dbReference>
<keyword evidence="2 7" id="KW-0808">Transferase</keyword>
<feature type="domain" description="Palmitoyltransferase DHHC" evidence="8">
    <location>
        <begin position="110"/>
        <end position="244"/>
    </location>
</feature>
<organism evidence="9 10">
    <name type="scientific">Plectus sambesii</name>
    <dbReference type="NCBI Taxonomy" id="2011161"/>
    <lineage>
        <taxon>Eukaryota</taxon>
        <taxon>Metazoa</taxon>
        <taxon>Ecdysozoa</taxon>
        <taxon>Nematoda</taxon>
        <taxon>Chromadorea</taxon>
        <taxon>Plectida</taxon>
        <taxon>Plectina</taxon>
        <taxon>Plectoidea</taxon>
        <taxon>Plectidae</taxon>
        <taxon>Plectus</taxon>
    </lineage>
</organism>
<evidence type="ECO:0000256" key="2">
    <source>
        <dbReference type="ARBA" id="ARBA00022679"/>
    </source>
</evidence>
<keyword evidence="6 7" id="KW-0012">Acyltransferase</keyword>
<dbReference type="WBParaSite" id="PSAMB.scaffold480size49811.g6147.t1">
    <property type="protein sequence ID" value="PSAMB.scaffold480size49811.g6147.t1"/>
    <property type="gene ID" value="PSAMB.scaffold480size49811.g6147"/>
</dbReference>
<feature type="transmembrane region" description="Helical" evidence="7">
    <location>
        <begin position="160"/>
        <end position="183"/>
    </location>
</feature>
<feature type="transmembrane region" description="Helical" evidence="7">
    <location>
        <begin position="33"/>
        <end position="53"/>
    </location>
</feature>
<reference evidence="10" key="1">
    <citation type="submission" date="2022-11" db="UniProtKB">
        <authorList>
            <consortium name="WormBaseParasite"/>
        </authorList>
    </citation>
    <scope>IDENTIFICATION</scope>
</reference>
<evidence type="ECO:0000256" key="7">
    <source>
        <dbReference type="RuleBase" id="RU079119"/>
    </source>
</evidence>
<dbReference type="InterPro" id="IPR001594">
    <property type="entry name" value="Palmitoyltrfase_DHHC"/>
</dbReference>
<evidence type="ECO:0000256" key="5">
    <source>
        <dbReference type="ARBA" id="ARBA00023136"/>
    </source>
</evidence>
<dbReference type="EC" id="2.3.1.225" evidence="7"/>
<keyword evidence="5 7" id="KW-0472">Membrane</keyword>
<evidence type="ECO:0000313" key="9">
    <source>
        <dbReference type="Proteomes" id="UP000887566"/>
    </source>
</evidence>
<dbReference type="PANTHER" id="PTHR12246">
    <property type="entry name" value="PALMITOYLTRANSFERASE ZDHHC16"/>
    <property type="match status" value="1"/>
</dbReference>
<dbReference type="InterPro" id="IPR039859">
    <property type="entry name" value="PFA4/ZDH16/20/ERF2-like"/>
</dbReference>
<accession>A0A914WPT9</accession>
<evidence type="ECO:0000256" key="3">
    <source>
        <dbReference type="ARBA" id="ARBA00022692"/>
    </source>
</evidence>
<protein>
    <recommendedName>
        <fullName evidence="7">Palmitoyltransferase</fullName>
        <ecNumber evidence="7">2.3.1.225</ecNumber>
    </recommendedName>
</protein>
<sequence length="427" mass="48635">MTDAKFGVLDAPKWPAFKPERPQPPLRPLWRRLLHWGPILAITVTLQIGMSALYVHQQWWPLTTVAAWLHITVFLIWNYLTLTNLCSAAYVGPGYVPLGWRPPTVADEAKLQWCGVCEGFKAPRSHHCRKCNRCTMKMDHHCPWVNNCTGHKNHAYFVRFLASAVVGCTHAAIILGASIYRAIFRVWYLYYGTGKEPIVELGLYGLISTIFAFGLAIGVIFSVGFLLYVQLKSIYRNRTGIEDYIMDKVDCRERTDTFVYPYSLGWRRNAAEVLGTWSGQPKGDGMWWPIVDTCDQFTLTLEQIAQKESKRQRSRVYVIVRDYSGRICTLWHGVPTLCCQPFSDEARIVVKPGQHYMITRATKYWLYGDLLVPGGSPDAPEPSEASAKVLHGADIGSNRHRGWFPRSCARRVSDVVVTRPKEPKKLR</sequence>
<comment type="domain">
    <text evidence="7">The DHHC domain is required for palmitoyltransferase activity.</text>
</comment>
<dbReference type="GO" id="GO:0016020">
    <property type="term" value="C:membrane"/>
    <property type="evidence" value="ECO:0007669"/>
    <property type="project" value="UniProtKB-SubCell"/>
</dbReference>
<comment type="catalytic activity">
    <reaction evidence="7">
        <text>L-cysteinyl-[protein] + hexadecanoyl-CoA = S-hexadecanoyl-L-cysteinyl-[protein] + CoA</text>
        <dbReference type="Rhea" id="RHEA:36683"/>
        <dbReference type="Rhea" id="RHEA-COMP:10131"/>
        <dbReference type="Rhea" id="RHEA-COMP:11032"/>
        <dbReference type="ChEBI" id="CHEBI:29950"/>
        <dbReference type="ChEBI" id="CHEBI:57287"/>
        <dbReference type="ChEBI" id="CHEBI:57379"/>
        <dbReference type="ChEBI" id="CHEBI:74151"/>
        <dbReference type="EC" id="2.3.1.225"/>
    </reaction>
</comment>
<feature type="transmembrane region" description="Helical" evidence="7">
    <location>
        <begin position="59"/>
        <end position="80"/>
    </location>
</feature>